<reference evidence="3 4" key="1">
    <citation type="submission" date="2024-02" db="EMBL/GenBank/DDBJ databases">
        <authorList>
            <person name="Vignale AGUSTIN F."/>
            <person name="Sosa J E."/>
            <person name="Modenutti C."/>
        </authorList>
    </citation>
    <scope>NUCLEOTIDE SEQUENCE [LARGE SCALE GENOMIC DNA]</scope>
</reference>
<evidence type="ECO:0000313" key="4">
    <source>
        <dbReference type="Proteomes" id="UP001642360"/>
    </source>
</evidence>
<accession>A0ABC8UR82</accession>
<proteinExistence type="predicted"/>
<dbReference type="Gene3D" id="3.30.720.10">
    <property type="entry name" value="Signal recognition particle alu RNA binding heterodimer, srp9/1"/>
    <property type="match status" value="1"/>
</dbReference>
<comment type="caution">
    <text evidence="3">The sequence shown here is derived from an EMBL/GenBank/DDBJ whole genome shotgun (WGS) entry which is preliminary data.</text>
</comment>
<dbReference type="Proteomes" id="UP001642360">
    <property type="component" value="Unassembled WGS sequence"/>
</dbReference>
<keyword evidence="1" id="KW-0812">Transmembrane</keyword>
<dbReference type="InterPro" id="IPR009018">
    <property type="entry name" value="Signal_recog_particle_SRP9/14"/>
</dbReference>
<feature type="transmembrane region" description="Helical" evidence="1">
    <location>
        <begin position="21"/>
        <end position="42"/>
    </location>
</feature>
<dbReference type="EMBL" id="CAUOFW020008675">
    <property type="protein sequence ID" value="CAK9183548.1"/>
    <property type="molecule type" value="Genomic_DNA"/>
</dbReference>
<dbReference type="SUPFAM" id="SSF54762">
    <property type="entry name" value="Signal recognition particle alu RNA binding heterodimer, SRP9/14"/>
    <property type="match status" value="1"/>
</dbReference>
<gene>
    <name evidence="3" type="ORF">ILEXP_LOCUS53823</name>
</gene>
<keyword evidence="1" id="KW-0472">Membrane</keyword>
<dbReference type="InterPro" id="IPR039914">
    <property type="entry name" value="SRP9-like"/>
</dbReference>
<protein>
    <recommendedName>
        <fullName evidence="2">SRP9 domain-containing protein</fullName>
    </recommendedName>
</protein>
<dbReference type="InterPro" id="IPR039432">
    <property type="entry name" value="SRP9_dom"/>
</dbReference>
<keyword evidence="4" id="KW-1185">Reference proteome</keyword>
<keyword evidence="1" id="KW-1133">Transmembrane helix</keyword>
<organism evidence="3 4">
    <name type="scientific">Ilex paraguariensis</name>
    <name type="common">yerba mate</name>
    <dbReference type="NCBI Taxonomy" id="185542"/>
    <lineage>
        <taxon>Eukaryota</taxon>
        <taxon>Viridiplantae</taxon>
        <taxon>Streptophyta</taxon>
        <taxon>Embryophyta</taxon>
        <taxon>Tracheophyta</taxon>
        <taxon>Spermatophyta</taxon>
        <taxon>Magnoliopsida</taxon>
        <taxon>eudicotyledons</taxon>
        <taxon>Gunneridae</taxon>
        <taxon>Pentapetalae</taxon>
        <taxon>asterids</taxon>
        <taxon>campanulids</taxon>
        <taxon>Aquifoliales</taxon>
        <taxon>Aquifoliaceae</taxon>
        <taxon>Ilex</taxon>
    </lineage>
</organism>
<dbReference type="PANTHER" id="PTHR12834">
    <property type="entry name" value="SIGNAL RECOGNITION PARTICLE 9 KDA PROTEIN"/>
    <property type="match status" value="1"/>
</dbReference>
<feature type="domain" description="SRP9" evidence="2">
    <location>
        <begin position="51"/>
        <end position="94"/>
    </location>
</feature>
<sequence>HHPETPKLNSSQSGRSTTASGILRFSSSYSLFFVAFVFDSYYRLDTMVYITSWDDFVEKSVQLFRADPERTRYAMKYRHCDGKLVLKVTDDKEVVVIYTVVFRFKTGMQAVGNPEYHLMNFYGPSMGTLYTPCGVLGALDTSYKGV</sequence>
<evidence type="ECO:0000256" key="1">
    <source>
        <dbReference type="SAM" id="Phobius"/>
    </source>
</evidence>
<dbReference type="Pfam" id="PF05486">
    <property type="entry name" value="SRP9-21"/>
    <property type="match status" value="1"/>
</dbReference>
<evidence type="ECO:0000259" key="2">
    <source>
        <dbReference type="Pfam" id="PF05486"/>
    </source>
</evidence>
<name>A0ABC8UR82_9AQUA</name>
<dbReference type="PANTHER" id="PTHR12834:SF12">
    <property type="entry name" value="SIGNAL RECOGNITION PARTICLE 9 KDA PROTEIN"/>
    <property type="match status" value="1"/>
</dbReference>
<feature type="non-terminal residue" evidence="3">
    <location>
        <position position="1"/>
    </location>
</feature>
<dbReference type="AlphaFoldDB" id="A0ABC8UR82"/>
<evidence type="ECO:0000313" key="3">
    <source>
        <dbReference type="EMBL" id="CAK9183548.1"/>
    </source>
</evidence>